<feature type="transmembrane region" description="Helical" evidence="6">
    <location>
        <begin position="156"/>
        <end position="175"/>
    </location>
</feature>
<reference evidence="7 8" key="1">
    <citation type="submission" date="2021-06" db="EMBL/GenBank/DDBJ databases">
        <authorList>
            <person name="Sun Q."/>
            <person name="Li D."/>
        </authorList>
    </citation>
    <scope>NUCLEOTIDE SEQUENCE [LARGE SCALE GENOMIC DNA]</scope>
    <source>
        <strain evidence="7 8">MSJ-2</strain>
    </source>
</reference>
<dbReference type="Proteomes" id="UP000787672">
    <property type="component" value="Unassembled WGS sequence"/>
</dbReference>
<sequence length="535" mass="57497">MSSERRMLLQGSILAFAGILTKLIGFAYRIPMANLLGNVGNGIYSVAFGIYNIALTLSSLSMPLAVSKLVSSRLAKNEAKNARRAFWDTLLFAAAVGGVAALVLWFGADALEGIYKEPGLARPLRVLSPTTFVVAFLGTFRGWFQGHGNMVPTAVSQVMEQIVNAVVSVLAAWQLTRIFADDSAVDAYGAAGGTIGTLAGAAVGLAFVVTLFFRSREPEGLEGAPTEDHALIYRALILTVIPVVLSQTIYQIGYTLDDLIFANVMASKGFLKEEYQALQGVFNTQYNQMVNLPVSIASAMAASTVPGIVSASVRRDRRESHRKITAVLKLNMAIAIPSAVGLAVLARPIMELLFTSLGEKEALAAHLLQAGSLAAVFYALSTITTAILQASDYMGLPVRHCAVSLVIHAALVYLLLRFTNWGVYALIVGNVTFPLLVSVLNCRALSRALRYRFKPGRTFAVPFVSALAMGVVTWGSSTLLRLIGCPRVLTLIAAIALSVAAYGFLLLRLHCFADRQLLELPMGGKLLKLSRRLER</sequence>
<keyword evidence="2" id="KW-1003">Cell membrane</keyword>
<dbReference type="PANTHER" id="PTHR30250:SF21">
    <property type="entry name" value="LIPID II FLIPPASE MURJ"/>
    <property type="match status" value="1"/>
</dbReference>
<keyword evidence="4 6" id="KW-1133">Transmembrane helix</keyword>
<feature type="transmembrane region" description="Helical" evidence="6">
    <location>
        <begin position="400"/>
        <end position="416"/>
    </location>
</feature>
<feature type="transmembrane region" description="Helical" evidence="6">
    <location>
        <begin position="292"/>
        <end position="314"/>
    </location>
</feature>
<dbReference type="InterPro" id="IPR002797">
    <property type="entry name" value="Polysacc_synth"/>
</dbReference>
<dbReference type="CDD" id="cd13124">
    <property type="entry name" value="MATE_SpoVB_like"/>
    <property type="match status" value="1"/>
</dbReference>
<feature type="transmembrane region" description="Helical" evidence="6">
    <location>
        <begin position="458"/>
        <end position="476"/>
    </location>
</feature>
<feature type="transmembrane region" description="Helical" evidence="6">
    <location>
        <begin position="422"/>
        <end position="446"/>
    </location>
</feature>
<organism evidence="7 8">
    <name type="scientific">Dysosmobacter acutus</name>
    <dbReference type="NCBI Taxonomy" id="2841504"/>
    <lineage>
        <taxon>Bacteria</taxon>
        <taxon>Bacillati</taxon>
        <taxon>Bacillota</taxon>
        <taxon>Clostridia</taxon>
        <taxon>Eubacteriales</taxon>
        <taxon>Oscillospiraceae</taxon>
        <taxon>Dysosmobacter</taxon>
    </lineage>
</organism>
<evidence type="ECO:0000313" key="8">
    <source>
        <dbReference type="Proteomes" id="UP000787672"/>
    </source>
</evidence>
<accession>A0ABS6F8S6</accession>
<name>A0ABS6F8S6_9FIRM</name>
<evidence type="ECO:0000256" key="2">
    <source>
        <dbReference type="ARBA" id="ARBA00022475"/>
    </source>
</evidence>
<evidence type="ECO:0000256" key="6">
    <source>
        <dbReference type="SAM" id="Phobius"/>
    </source>
</evidence>
<evidence type="ECO:0000256" key="4">
    <source>
        <dbReference type="ARBA" id="ARBA00022989"/>
    </source>
</evidence>
<dbReference type="InterPro" id="IPR024923">
    <property type="entry name" value="PG_synth_SpoVB"/>
</dbReference>
<comment type="caution">
    <text evidence="7">The sequence shown here is derived from an EMBL/GenBank/DDBJ whole genome shotgun (WGS) entry which is preliminary data.</text>
</comment>
<dbReference type="RefSeq" id="WP_216632057.1">
    <property type="nucleotide sequence ID" value="NZ_JAHLQN010000001.1"/>
</dbReference>
<keyword evidence="8" id="KW-1185">Reference proteome</keyword>
<gene>
    <name evidence="7" type="ORF">KQI82_06540</name>
</gene>
<evidence type="ECO:0000256" key="5">
    <source>
        <dbReference type="ARBA" id="ARBA00023136"/>
    </source>
</evidence>
<feature type="transmembrane region" description="Helical" evidence="6">
    <location>
        <begin position="366"/>
        <end position="388"/>
    </location>
</feature>
<evidence type="ECO:0000256" key="3">
    <source>
        <dbReference type="ARBA" id="ARBA00022692"/>
    </source>
</evidence>
<feature type="transmembrane region" description="Helical" evidence="6">
    <location>
        <begin position="7"/>
        <end position="30"/>
    </location>
</feature>
<dbReference type="PANTHER" id="PTHR30250">
    <property type="entry name" value="PST FAMILY PREDICTED COLANIC ACID TRANSPORTER"/>
    <property type="match status" value="1"/>
</dbReference>
<protein>
    <submittedName>
        <fullName evidence="7">Polysaccharide biosynthesis protein</fullName>
    </submittedName>
</protein>
<feature type="transmembrane region" description="Helical" evidence="6">
    <location>
        <begin position="231"/>
        <end position="250"/>
    </location>
</feature>
<dbReference type="PIRSF" id="PIRSF038958">
    <property type="entry name" value="PG_synth_SpoVB"/>
    <property type="match status" value="1"/>
</dbReference>
<feature type="transmembrane region" description="Helical" evidence="6">
    <location>
        <begin position="85"/>
        <end position="106"/>
    </location>
</feature>
<keyword evidence="5 6" id="KW-0472">Membrane</keyword>
<feature type="transmembrane region" description="Helical" evidence="6">
    <location>
        <begin position="187"/>
        <end position="211"/>
    </location>
</feature>
<comment type="subcellular location">
    <subcellularLocation>
        <location evidence="1">Cell membrane</location>
        <topology evidence="1">Multi-pass membrane protein</topology>
    </subcellularLocation>
</comment>
<dbReference type="Pfam" id="PF01943">
    <property type="entry name" value="Polysacc_synt"/>
    <property type="match status" value="1"/>
</dbReference>
<dbReference type="EMBL" id="JAHLQN010000001">
    <property type="protein sequence ID" value="MBU5626577.1"/>
    <property type="molecule type" value="Genomic_DNA"/>
</dbReference>
<keyword evidence="3 6" id="KW-0812">Transmembrane</keyword>
<feature type="transmembrane region" description="Helical" evidence="6">
    <location>
        <begin position="488"/>
        <end position="507"/>
    </location>
</feature>
<dbReference type="InterPro" id="IPR050833">
    <property type="entry name" value="Poly_Biosynth_Transport"/>
</dbReference>
<evidence type="ECO:0000313" key="7">
    <source>
        <dbReference type="EMBL" id="MBU5626577.1"/>
    </source>
</evidence>
<feature type="transmembrane region" description="Helical" evidence="6">
    <location>
        <begin position="42"/>
        <end position="64"/>
    </location>
</feature>
<feature type="transmembrane region" description="Helical" evidence="6">
    <location>
        <begin position="126"/>
        <end position="144"/>
    </location>
</feature>
<evidence type="ECO:0000256" key="1">
    <source>
        <dbReference type="ARBA" id="ARBA00004651"/>
    </source>
</evidence>
<feature type="transmembrane region" description="Helical" evidence="6">
    <location>
        <begin position="326"/>
        <end position="346"/>
    </location>
</feature>
<proteinExistence type="predicted"/>